<evidence type="ECO:0000313" key="13">
    <source>
        <dbReference type="Proteomes" id="UP000539146"/>
    </source>
</evidence>
<name>A0A850DZM5_9MICO</name>
<dbReference type="PANTHER" id="PTHR36447:SF1">
    <property type="entry name" value="BETA-GALACTOSIDASE GANA"/>
    <property type="match status" value="1"/>
</dbReference>
<comment type="catalytic activity">
    <reaction evidence="1 6">
        <text>Hydrolysis of terminal non-reducing beta-D-galactose residues in beta-D-galactosides.</text>
        <dbReference type="EC" id="3.2.1.23"/>
    </reaction>
</comment>
<evidence type="ECO:0000256" key="9">
    <source>
        <dbReference type="SAM" id="MobiDB-lite"/>
    </source>
</evidence>
<dbReference type="EC" id="3.2.1.23" evidence="3 6"/>
<dbReference type="PIRSF" id="PIRSF001084">
    <property type="entry name" value="B-galactosidase"/>
    <property type="match status" value="1"/>
</dbReference>
<evidence type="ECO:0000256" key="7">
    <source>
        <dbReference type="PIRSR" id="PIRSR001084-1"/>
    </source>
</evidence>
<feature type="active site" description="Nucleophile" evidence="7">
    <location>
        <position position="333"/>
    </location>
</feature>
<proteinExistence type="inferred from homology"/>
<evidence type="ECO:0000256" key="5">
    <source>
        <dbReference type="ARBA" id="ARBA00023295"/>
    </source>
</evidence>
<feature type="region of interest" description="Disordered" evidence="9">
    <location>
        <begin position="1"/>
        <end position="32"/>
    </location>
</feature>
<protein>
    <recommendedName>
        <fullName evidence="3 6">Beta-galactosidase</fullName>
        <shortName evidence="6">Beta-gal</shortName>
        <ecNumber evidence="3 6">3.2.1.23</ecNumber>
    </recommendedName>
</protein>
<feature type="domain" description="Glycoside hydrolase family 42 N-terminal" evidence="10">
    <location>
        <begin position="40"/>
        <end position="409"/>
    </location>
</feature>
<dbReference type="InterPro" id="IPR003476">
    <property type="entry name" value="Glyco_hydro_42"/>
</dbReference>
<dbReference type="Gene3D" id="2.60.40.1180">
    <property type="entry name" value="Golgi alpha-mannosidase II"/>
    <property type="match status" value="1"/>
</dbReference>
<dbReference type="InterPro" id="IPR013780">
    <property type="entry name" value="Glyco_hydro_b"/>
</dbReference>
<dbReference type="CDD" id="cd03143">
    <property type="entry name" value="A4_beta-galactosidase_middle_domain"/>
    <property type="match status" value="1"/>
</dbReference>
<evidence type="ECO:0000256" key="8">
    <source>
        <dbReference type="PIRSR" id="PIRSR001084-2"/>
    </source>
</evidence>
<feature type="binding site" evidence="8">
    <location>
        <position position="341"/>
    </location>
    <ligand>
        <name>substrate</name>
    </ligand>
</feature>
<dbReference type="Gene3D" id="3.40.50.880">
    <property type="match status" value="1"/>
</dbReference>
<reference evidence="12 13" key="1">
    <citation type="submission" date="2020-05" db="EMBL/GenBank/DDBJ databases">
        <title>Genome Sequencing of Type Strains.</title>
        <authorList>
            <person name="Lemaire J.F."/>
            <person name="Inderbitzin P."/>
            <person name="Gregorio O.A."/>
            <person name="Collins S.B."/>
            <person name="Wespe N."/>
            <person name="Knight-Connoni V."/>
        </authorList>
    </citation>
    <scope>NUCLEOTIDE SEQUENCE [LARGE SCALE GENOMIC DNA]</scope>
    <source>
        <strain evidence="12 13">DSM 20512</strain>
    </source>
</reference>
<keyword evidence="4 6" id="KW-0378">Hydrolase</keyword>
<comment type="caution">
    <text evidence="12">The sequence shown here is derived from an EMBL/GenBank/DDBJ whole genome shotgun (WGS) entry which is preliminary data.</text>
</comment>
<dbReference type="Pfam" id="PF02449">
    <property type="entry name" value="Glyco_hydro_42"/>
    <property type="match status" value="1"/>
</dbReference>
<dbReference type="PANTHER" id="PTHR36447">
    <property type="entry name" value="BETA-GALACTOSIDASE GANA"/>
    <property type="match status" value="1"/>
</dbReference>
<dbReference type="InterPro" id="IPR029062">
    <property type="entry name" value="Class_I_gatase-like"/>
</dbReference>
<keyword evidence="5 6" id="KW-0326">Glycosidase</keyword>
<dbReference type="Proteomes" id="UP000539146">
    <property type="component" value="Unassembled WGS sequence"/>
</dbReference>
<evidence type="ECO:0000256" key="3">
    <source>
        <dbReference type="ARBA" id="ARBA00012756"/>
    </source>
</evidence>
<dbReference type="InterPro" id="IPR017853">
    <property type="entry name" value="GH"/>
</dbReference>
<feature type="binding site" evidence="8">
    <location>
        <position position="175"/>
    </location>
    <ligand>
        <name>substrate</name>
    </ligand>
</feature>
<dbReference type="InterPro" id="IPR013529">
    <property type="entry name" value="Glyco_hydro_42_N"/>
</dbReference>
<dbReference type="EMBL" id="JABMCG010000126">
    <property type="protein sequence ID" value="NUU29660.1"/>
    <property type="molecule type" value="Genomic_DNA"/>
</dbReference>
<dbReference type="Pfam" id="PF08532">
    <property type="entry name" value="Glyco_hydro_42M"/>
    <property type="match status" value="1"/>
</dbReference>
<dbReference type="RefSeq" id="WP_175326850.1">
    <property type="nucleotide sequence ID" value="NZ_BAAAWP010000001.1"/>
</dbReference>
<organism evidence="12 13">
    <name type="scientific">Curtobacterium citreum</name>
    <dbReference type="NCBI Taxonomy" id="2036"/>
    <lineage>
        <taxon>Bacteria</taxon>
        <taxon>Bacillati</taxon>
        <taxon>Actinomycetota</taxon>
        <taxon>Actinomycetes</taxon>
        <taxon>Micrococcales</taxon>
        <taxon>Microbacteriaceae</taxon>
        <taxon>Curtobacterium</taxon>
    </lineage>
</organism>
<evidence type="ECO:0000256" key="2">
    <source>
        <dbReference type="ARBA" id="ARBA00005940"/>
    </source>
</evidence>
<comment type="similarity">
    <text evidence="2 6">Belongs to the glycosyl hydrolase 42 family.</text>
</comment>
<evidence type="ECO:0000256" key="1">
    <source>
        <dbReference type="ARBA" id="ARBA00001412"/>
    </source>
</evidence>
<evidence type="ECO:0000313" key="12">
    <source>
        <dbReference type="EMBL" id="NUU29660.1"/>
    </source>
</evidence>
<feature type="domain" description="Beta-galactosidase trimerisation" evidence="11">
    <location>
        <begin position="421"/>
        <end position="622"/>
    </location>
</feature>
<sequence>MTTTTPSTPEQRDDHRPSVHPGPSTPRWPRGARTIRYGGDYNPEQWPEAVWREDVALMRDAGVDLVSLGIFSWVLLEPRPGQYDFRGMDAVMDLLGDAGVDVDLGTPTAAPPAWLWDRYPDEHPVTRDGVVLGRGSRGLLSPSGPGYRAAAAAVTEQLAARYAGHPALAMWHVHNEYGAPISESYDVHSVRAFRAWLAERYGSVEALNAAWGTTFWGQRYADWAEVDAPRTAATTVNQAQRLDFARFTSDALLACYTAERDVIRQYTPDLAVTTNFMATNCPSLDYWKWAREVDVVANDHYLAAERTDNHVLLSMDADLTRSLAGGRPWMLMEHSTSAVNWQPRNLAKRPGELGRNSLAHLGRGADAVMFFQFRASRTGAEKFHSAMLPHAGADSRVWREVVGLGADLGRLAEVRDSRVPARVAVLWDWESSWAQDLEWRPSVDLRHRERTEAWYAALWRRGVTIDFRHPSHDLSAYDLVVAPASYLLRAQDGAALTRYVDGGGHLVVSFGSGLVDEHDAVHPGGFPGPLADVLGLRVEEFLPFRDGETGTLASGGTGRFWADDVVLEGAVPVDVFVDGRAAGQPAVTRNDRGTGSAWYVSTALDDGTLDAFVGDVLVAAGIAGDLLPEGVETVERVGEDTRWRFLFNHGDGAVELPDGLAAGTDVLGVLDDHGDVRVLPPGAAAVLASEV</sequence>
<dbReference type="GO" id="GO:0005975">
    <property type="term" value="P:carbohydrate metabolic process"/>
    <property type="evidence" value="ECO:0007669"/>
    <property type="project" value="InterPro"/>
</dbReference>
<feature type="binding site" evidence="8">
    <location>
        <position position="137"/>
    </location>
    <ligand>
        <name>substrate</name>
    </ligand>
</feature>
<gene>
    <name evidence="12" type="ORF">HP467_16335</name>
</gene>
<dbReference type="SUPFAM" id="SSF51445">
    <property type="entry name" value="(Trans)glycosidases"/>
    <property type="match status" value="1"/>
</dbReference>
<evidence type="ECO:0000259" key="10">
    <source>
        <dbReference type="Pfam" id="PF02449"/>
    </source>
</evidence>
<accession>A0A850DZM5</accession>
<evidence type="ECO:0000259" key="11">
    <source>
        <dbReference type="Pfam" id="PF08532"/>
    </source>
</evidence>
<dbReference type="InterPro" id="IPR013738">
    <property type="entry name" value="Beta_galactosidase_Trimer"/>
</dbReference>
<dbReference type="SUPFAM" id="SSF52317">
    <property type="entry name" value="Class I glutamine amidotransferase-like"/>
    <property type="match status" value="1"/>
</dbReference>
<feature type="active site" description="Proton donor" evidence="7">
    <location>
        <position position="176"/>
    </location>
</feature>
<dbReference type="GO" id="GO:0009341">
    <property type="term" value="C:beta-galactosidase complex"/>
    <property type="evidence" value="ECO:0007669"/>
    <property type="project" value="InterPro"/>
</dbReference>
<dbReference type="GO" id="GO:0004565">
    <property type="term" value="F:beta-galactosidase activity"/>
    <property type="evidence" value="ECO:0007669"/>
    <property type="project" value="UniProtKB-EC"/>
</dbReference>
<dbReference type="Gene3D" id="3.20.20.80">
    <property type="entry name" value="Glycosidases"/>
    <property type="match status" value="1"/>
</dbReference>
<dbReference type="AlphaFoldDB" id="A0A850DZM5"/>
<evidence type="ECO:0000256" key="6">
    <source>
        <dbReference type="PIRNR" id="PIRNR001084"/>
    </source>
</evidence>
<evidence type="ECO:0000256" key="4">
    <source>
        <dbReference type="ARBA" id="ARBA00022801"/>
    </source>
</evidence>